<dbReference type="AlphaFoldDB" id="A0A447IFW3"/>
<keyword evidence="2" id="KW-1185">Reference proteome</keyword>
<sequence length="247" mass="25491">MVALACGGLAVFGANVAALLPNSVLGGLHQPRLAGTASVESLRSQVASLRDETVLLRRETMLLTSRFAIQEQSGSDITRRVGALEVTLPRVLEGLPNGVAVDRSNLTASVDMPGTTSFDAEGGSVVVRQTPLPALVSPAAATQPLPAPIDTQTAATPVEQTIYGIALGGPVSRADAAGQWNDLSLKIGPLLIGLEPKLGNTDAAGAQRIIAGPIENLSDARVLCERLERVSIACTPTSFSGTELNLL</sequence>
<evidence type="ECO:0000313" key="1">
    <source>
        <dbReference type="EMBL" id="VDS06371.1"/>
    </source>
</evidence>
<accession>A0A447IFW3</accession>
<organism evidence="1 2">
    <name type="scientific">Devosia equisanguinis</name>
    <dbReference type="NCBI Taxonomy" id="2490941"/>
    <lineage>
        <taxon>Bacteria</taxon>
        <taxon>Pseudomonadati</taxon>
        <taxon>Pseudomonadota</taxon>
        <taxon>Alphaproteobacteria</taxon>
        <taxon>Hyphomicrobiales</taxon>
        <taxon>Devosiaceae</taxon>
        <taxon>Devosia</taxon>
    </lineage>
</organism>
<evidence type="ECO:0000313" key="2">
    <source>
        <dbReference type="Proteomes" id="UP000268844"/>
    </source>
</evidence>
<proteinExistence type="predicted"/>
<protein>
    <recommendedName>
        <fullName evidence="3">SPOR domain-containing protein</fullName>
    </recommendedName>
</protein>
<reference evidence="1 2" key="1">
    <citation type="submission" date="2018-12" db="EMBL/GenBank/DDBJ databases">
        <authorList>
            <person name="Criscuolo A."/>
        </authorList>
    </citation>
    <scope>NUCLEOTIDE SEQUENCE [LARGE SCALE GENOMIC DNA]</scope>
    <source>
        <strain evidence="1">ACIP1116281</strain>
    </source>
</reference>
<dbReference type="Proteomes" id="UP000268844">
    <property type="component" value="Unassembled WGS sequence"/>
</dbReference>
<name>A0A447IFW3_9HYPH</name>
<evidence type="ECO:0008006" key="3">
    <source>
        <dbReference type="Google" id="ProtNLM"/>
    </source>
</evidence>
<gene>
    <name evidence="1" type="ORF">DEVEQU_03534</name>
</gene>
<dbReference type="EMBL" id="UZWD01000043">
    <property type="protein sequence ID" value="VDS06371.1"/>
    <property type="molecule type" value="Genomic_DNA"/>
</dbReference>